<feature type="region of interest" description="Disordered" evidence="2">
    <location>
        <begin position="260"/>
        <end position="295"/>
    </location>
</feature>
<dbReference type="Gene3D" id="3.30.70.330">
    <property type="match status" value="2"/>
</dbReference>
<evidence type="ECO:0000259" key="3">
    <source>
        <dbReference type="PROSITE" id="PS50102"/>
    </source>
</evidence>
<dbReference type="PROSITE" id="PS50102">
    <property type="entry name" value="RRM"/>
    <property type="match status" value="1"/>
</dbReference>
<keyword evidence="5" id="KW-1185">Reference proteome</keyword>
<name>A0ABD3VUH1_SINWO</name>
<sequence length="320" mass="36291">MQLGDGRISNTVEVKGFSKNTSQELMEIYFENSRRSGGGDVEEVTIRDEVAYVTFMEAEVAQRVASRSNHQVDGHTLTVTLFHPLPQKPCYQNRVLIQGLNNAITEELLRNFLERKTKAQVTEFLYGEEDGNVVVTFSDNIDIAQLGKIFQEISIQGVFLKVERVEISNCIVVQNIIPSSSHDAILYYFENKRSGGGDVERVEMKTEERYCLIYYEDPSVIDRVLGQSHNVDGVDLEIHLHHECLGRRSSRNKSELYLRMSSPGNKDNATLEHTDNQAKYKTSGSVSSNPENESDFVDVKEGQEHDGKFLIQYLCLDDLI</sequence>
<accession>A0ABD3VUH1</accession>
<dbReference type="GO" id="GO:0003723">
    <property type="term" value="F:RNA binding"/>
    <property type="evidence" value="ECO:0007669"/>
    <property type="project" value="UniProtKB-UniRule"/>
</dbReference>
<dbReference type="SMART" id="SM00360">
    <property type="entry name" value="RRM"/>
    <property type="match status" value="3"/>
</dbReference>
<evidence type="ECO:0000256" key="2">
    <source>
        <dbReference type="SAM" id="MobiDB-lite"/>
    </source>
</evidence>
<dbReference type="InterPro" id="IPR035979">
    <property type="entry name" value="RBD_domain_sf"/>
</dbReference>
<dbReference type="AlphaFoldDB" id="A0ABD3VUH1"/>
<reference evidence="4 5" key="1">
    <citation type="submission" date="2024-11" db="EMBL/GenBank/DDBJ databases">
        <title>Chromosome-level genome assembly of the freshwater bivalve Anodonta woodiana.</title>
        <authorList>
            <person name="Chen X."/>
        </authorList>
    </citation>
    <scope>NUCLEOTIDE SEQUENCE [LARGE SCALE GENOMIC DNA]</scope>
    <source>
        <strain evidence="4">MN2024</strain>
        <tissue evidence="4">Gills</tissue>
    </source>
</reference>
<dbReference type="PANTHER" id="PTHR15225">
    <property type="entry name" value="INTERFERON-INDUCED PROTEIN 35/NMI N-MYC/STAT INTERACTING PROTEIN"/>
    <property type="match status" value="1"/>
</dbReference>
<dbReference type="EMBL" id="JBJQND010000010">
    <property type="protein sequence ID" value="KAL3865242.1"/>
    <property type="molecule type" value="Genomic_DNA"/>
</dbReference>
<feature type="domain" description="RRM" evidence="3">
    <location>
        <begin position="10"/>
        <end position="84"/>
    </location>
</feature>
<evidence type="ECO:0000313" key="4">
    <source>
        <dbReference type="EMBL" id="KAL3865242.1"/>
    </source>
</evidence>
<evidence type="ECO:0000256" key="1">
    <source>
        <dbReference type="PROSITE-ProRule" id="PRU00176"/>
    </source>
</evidence>
<feature type="compositionally biased region" description="Polar residues" evidence="2">
    <location>
        <begin position="279"/>
        <end position="291"/>
    </location>
</feature>
<organism evidence="4 5">
    <name type="scientific">Sinanodonta woodiana</name>
    <name type="common">Chinese pond mussel</name>
    <name type="synonym">Anodonta woodiana</name>
    <dbReference type="NCBI Taxonomy" id="1069815"/>
    <lineage>
        <taxon>Eukaryota</taxon>
        <taxon>Metazoa</taxon>
        <taxon>Spiralia</taxon>
        <taxon>Lophotrochozoa</taxon>
        <taxon>Mollusca</taxon>
        <taxon>Bivalvia</taxon>
        <taxon>Autobranchia</taxon>
        <taxon>Heteroconchia</taxon>
        <taxon>Palaeoheterodonta</taxon>
        <taxon>Unionida</taxon>
        <taxon>Unionoidea</taxon>
        <taxon>Unionidae</taxon>
        <taxon>Unioninae</taxon>
        <taxon>Sinanodonta</taxon>
    </lineage>
</organism>
<comment type="caution">
    <text evidence="4">The sequence shown here is derived from an EMBL/GenBank/DDBJ whole genome shotgun (WGS) entry which is preliminary data.</text>
</comment>
<keyword evidence="1" id="KW-0694">RNA-binding</keyword>
<dbReference type="CDD" id="cd12547">
    <property type="entry name" value="RRM1_2_PAR10"/>
    <property type="match status" value="1"/>
</dbReference>
<feature type="compositionally biased region" description="Basic and acidic residues" evidence="2">
    <location>
        <begin position="269"/>
        <end position="278"/>
    </location>
</feature>
<dbReference type="InterPro" id="IPR034464">
    <property type="entry name" value="PAR10_RRM1_2"/>
</dbReference>
<dbReference type="PANTHER" id="PTHR15225:SF8">
    <property type="entry name" value="RNA-BINDING PROTEIN 43"/>
    <property type="match status" value="1"/>
</dbReference>
<dbReference type="InterPro" id="IPR012677">
    <property type="entry name" value="Nucleotide-bd_a/b_plait_sf"/>
</dbReference>
<dbReference type="Pfam" id="PF23085">
    <property type="entry name" value="RRM_PARP14_3"/>
    <property type="match status" value="2"/>
</dbReference>
<dbReference type="Proteomes" id="UP001634394">
    <property type="component" value="Unassembled WGS sequence"/>
</dbReference>
<evidence type="ECO:0000313" key="5">
    <source>
        <dbReference type="Proteomes" id="UP001634394"/>
    </source>
</evidence>
<protein>
    <recommendedName>
        <fullName evidence="3">RRM domain-containing protein</fullName>
    </recommendedName>
</protein>
<dbReference type="InterPro" id="IPR000504">
    <property type="entry name" value="RRM_dom"/>
</dbReference>
<dbReference type="SUPFAM" id="SSF54928">
    <property type="entry name" value="RNA-binding domain, RBD"/>
    <property type="match status" value="1"/>
</dbReference>
<gene>
    <name evidence="4" type="ORF">ACJMK2_006857</name>
</gene>
<proteinExistence type="predicted"/>